<proteinExistence type="predicted"/>
<comment type="caution">
    <text evidence="1">The sequence shown here is derived from an EMBL/GenBank/DDBJ whole genome shotgun (WGS) entry which is preliminary data.</text>
</comment>
<evidence type="ECO:0000313" key="1">
    <source>
        <dbReference type="EMBL" id="MWK58745.1"/>
    </source>
</evidence>
<accession>A0A7X3KVH7</accession>
<dbReference type="EMBL" id="WTFN01000068">
    <property type="protein sequence ID" value="MWK58745.1"/>
    <property type="molecule type" value="Genomic_DNA"/>
</dbReference>
<name>A0A7X3KVH7_9GAMM</name>
<protein>
    <submittedName>
        <fullName evidence="1">Uncharacterized protein</fullName>
    </submittedName>
</protein>
<dbReference type="RefSeq" id="WP_069564994.1">
    <property type="nucleotide sequence ID" value="NZ_BQHX01000006.1"/>
</dbReference>
<evidence type="ECO:0000313" key="2">
    <source>
        <dbReference type="Proteomes" id="UP000461288"/>
    </source>
</evidence>
<reference evidence="1 2" key="1">
    <citation type="submission" date="2019-12" db="EMBL/GenBank/DDBJ databases">
        <title>Draft genome sequence of Pseudomonas otitidis recovered from a chicken carcass.</title>
        <authorList>
            <person name="Vieira T.R."/>
            <person name="Oliviera E.F.C."/>
            <person name="Silva N.M.V."/>
            <person name="Sambrano G.E."/>
            <person name="Cibulski S.P."/>
            <person name="Cardoso M.R.I."/>
        </authorList>
    </citation>
    <scope>NUCLEOTIDE SEQUENCE [LARGE SCALE GENOMIC DNA]</scope>
    <source>
        <strain evidence="1 2">25_K</strain>
    </source>
</reference>
<dbReference type="AlphaFoldDB" id="A0A7X3KVH7"/>
<organism evidence="1 2">
    <name type="scientific">Metapseudomonas otitidis</name>
    <dbReference type="NCBI Taxonomy" id="319939"/>
    <lineage>
        <taxon>Bacteria</taxon>
        <taxon>Pseudomonadati</taxon>
        <taxon>Pseudomonadota</taxon>
        <taxon>Gammaproteobacteria</taxon>
        <taxon>Pseudomonadales</taxon>
        <taxon>Pseudomonadaceae</taxon>
        <taxon>Metapseudomonas</taxon>
    </lineage>
</organism>
<sequence length="78" mass="8703">MRAVFEGGLAVAALFFLLTGGLFFFGELVDREKGLQRVNSQDITCVYRGRAALQCWPEVSEPELQEQALRAQSGRIQL</sequence>
<dbReference type="Proteomes" id="UP000461288">
    <property type="component" value="Unassembled WGS sequence"/>
</dbReference>
<gene>
    <name evidence="1" type="ORF">GO594_22410</name>
</gene>